<comment type="caution">
    <text evidence="1">The sequence shown here is derived from an EMBL/GenBank/DDBJ whole genome shotgun (WGS) entry which is preliminary data.</text>
</comment>
<proteinExistence type="predicted"/>
<protein>
    <submittedName>
        <fullName evidence="1">Uncharacterized protein</fullName>
    </submittedName>
</protein>
<evidence type="ECO:0000313" key="2">
    <source>
        <dbReference type="Proteomes" id="UP000499080"/>
    </source>
</evidence>
<gene>
    <name evidence="1" type="ORF">AVEN_211547_1</name>
</gene>
<dbReference type="Proteomes" id="UP000499080">
    <property type="component" value="Unassembled WGS sequence"/>
</dbReference>
<sequence>MPPEVVVNGTNVPGSGGEDFASVQEVQFLGVIGPLEQKRVCKIKCLNGVWVGPLCTIDQGADSDFDKEAADIGCDH</sequence>
<dbReference type="OrthoDB" id="6127264at2759"/>
<reference evidence="1 2" key="1">
    <citation type="journal article" date="2019" name="Sci. Rep.">
        <title>Orb-weaving spider Araneus ventricosus genome elucidates the spidroin gene catalogue.</title>
        <authorList>
            <person name="Kono N."/>
            <person name="Nakamura H."/>
            <person name="Ohtoshi R."/>
            <person name="Moran D.A.P."/>
            <person name="Shinohara A."/>
            <person name="Yoshida Y."/>
            <person name="Fujiwara M."/>
            <person name="Mori M."/>
            <person name="Tomita M."/>
            <person name="Arakawa K."/>
        </authorList>
    </citation>
    <scope>NUCLEOTIDE SEQUENCE [LARGE SCALE GENOMIC DNA]</scope>
</reference>
<evidence type="ECO:0000313" key="1">
    <source>
        <dbReference type="EMBL" id="GBM12355.1"/>
    </source>
</evidence>
<keyword evidence="2" id="KW-1185">Reference proteome</keyword>
<organism evidence="1 2">
    <name type="scientific">Araneus ventricosus</name>
    <name type="common">Orbweaver spider</name>
    <name type="synonym">Epeira ventricosa</name>
    <dbReference type="NCBI Taxonomy" id="182803"/>
    <lineage>
        <taxon>Eukaryota</taxon>
        <taxon>Metazoa</taxon>
        <taxon>Ecdysozoa</taxon>
        <taxon>Arthropoda</taxon>
        <taxon>Chelicerata</taxon>
        <taxon>Arachnida</taxon>
        <taxon>Araneae</taxon>
        <taxon>Araneomorphae</taxon>
        <taxon>Entelegynae</taxon>
        <taxon>Araneoidea</taxon>
        <taxon>Araneidae</taxon>
        <taxon>Araneus</taxon>
    </lineage>
</organism>
<name>A0A4Y2D9V4_ARAVE</name>
<dbReference type="AlphaFoldDB" id="A0A4Y2D9V4"/>
<accession>A0A4Y2D9V4</accession>
<dbReference type="EMBL" id="BGPR01000313">
    <property type="protein sequence ID" value="GBM12355.1"/>
    <property type="molecule type" value="Genomic_DNA"/>
</dbReference>